<reference evidence="3" key="1">
    <citation type="submission" date="2023-01" db="EMBL/GenBank/DDBJ databases">
        <title>The diversity of Class Acidimicrobiia in South China Sea sediment environments and the proposal of Iamia marina sp. nov., a novel species of the genus Iamia.</title>
        <authorList>
            <person name="He Y."/>
            <person name="Tian X."/>
        </authorList>
    </citation>
    <scope>NUCLEOTIDE SEQUENCE</scope>
    <source>
        <strain evidence="3">DSM 19957</strain>
    </source>
</reference>
<sequence>MSPLPPRPARPLGHHPGPRPTPPRRERAAVGGVEVLPFAVLIFVFGTLLLVNAWGVIDAKFAVTSASREATRTLAESSDAGPGDAAARRAAEDAIAAYGRDPGRLELSGPTGSLVRCGTVSYTATYPVPAIRIPVIGGFGRAFDVTSTHSSRVDALRSGLPGEATCGG</sequence>
<name>A0AAF0BUN4_9ACTN</name>
<accession>A0AAF0BUN4</accession>
<dbReference type="EMBL" id="CP116942">
    <property type="protein sequence ID" value="WCO65604.1"/>
    <property type="molecule type" value="Genomic_DNA"/>
</dbReference>
<keyword evidence="2" id="KW-0812">Transmembrane</keyword>
<dbReference type="RefSeq" id="WP_272735131.1">
    <property type="nucleotide sequence ID" value="NZ_CP116942.1"/>
</dbReference>
<dbReference type="KEGG" id="ima:PO878_13955"/>
<keyword evidence="4" id="KW-1185">Reference proteome</keyword>
<protein>
    <recommendedName>
        <fullName evidence="5">TadE-like protein</fullName>
    </recommendedName>
</protein>
<evidence type="ECO:0000313" key="3">
    <source>
        <dbReference type="EMBL" id="WCO65604.1"/>
    </source>
</evidence>
<dbReference type="Proteomes" id="UP001216390">
    <property type="component" value="Chromosome"/>
</dbReference>
<gene>
    <name evidence="3" type="ORF">PO878_13955</name>
</gene>
<organism evidence="3 4">
    <name type="scientific">Iamia majanohamensis</name>
    <dbReference type="NCBI Taxonomy" id="467976"/>
    <lineage>
        <taxon>Bacteria</taxon>
        <taxon>Bacillati</taxon>
        <taxon>Actinomycetota</taxon>
        <taxon>Acidimicrobiia</taxon>
        <taxon>Acidimicrobiales</taxon>
        <taxon>Iamiaceae</taxon>
        <taxon>Iamia</taxon>
    </lineage>
</organism>
<keyword evidence="2" id="KW-1133">Transmembrane helix</keyword>
<evidence type="ECO:0000256" key="2">
    <source>
        <dbReference type="SAM" id="Phobius"/>
    </source>
</evidence>
<proteinExistence type="predicted"/>
<evidence type="ECO:0000256" key="1">
    <source>
        <dbReference type="SAM" id="MobiDB-lite"/>
    </source>
</evidence>
<dbReference type="AlphaFoldDB" id="A0AAF0BUN4"/>
<evidence type="ECO:0000313" key="4">
    <source>
        <dbReference type="Proteomes" id="UP001216390"/>
    </source>
</evidence>
<keyword evidence="2" id="KW-0472">Membrane</keyword>
<evidence type="ECO:0008006" key="5">
    <source>
        <dbReference type="Google" id="ProtNLM"/>
    </source>
</evidence>
<feature type="region of interest" description="Disordered" evidence="1">
    <location>
        <begin position="1"/>
        <end position="26"/>
    </location>
</feature>
<feature type="transmembrane region" description="Helical" evidence="2">
    <location>
        <begin position="35"/>
        <end position="57"/>
    </location>
</feature>